<reference evidence="3" key="1">
    <citation type="submission" date="2015-03" db="EMBL/GenBank/DDBJ databases">
        <authorList>
            <consortium name="Pathogen Informatics"/>
        </authorList>
    </citation>
    <scope>NUCLEOTIDE SEQUENCE [LARGE SCALE GENOMIC DNA]</scope>
    <source>
        <strain evidence="3">N09902308</strain>
    </source>
</reference>
<dbReference type="AlphaFoldDB" id="A0A916L759"/>
<comment type="caution">
    <text evidence="2">The sequence shown here is derived from an EMBL/GenBank/DDBJ whole genome shotgun (WGS) entry which is preliminary data.</text>
</comment>
<evidence type="ECO:0000313" key="2">
    <source>
        <dbReference type="EMBL" id="COW75788.1"/>
    </source>
</evidence>
<accession>A0A916L759</accession>
<name>A0A916L759_MYCTX</name>
<evidence type="ECO:0000256" key="1">
    <source>
        <dbReference type="SAM" id="MobiDB-lite"/>
    </source>
</evidence>
<gene>
    <name evidence="2" type="ORF">ERS007739_00006</name>
</gene>
<feature type="region of interest" description="Disordered" evidence="1">
    <location>
        <begin position="24"/>
        <end position="47"/>
    </location>
</feature>
<evidence type="ECO:0000313" key="3">
    <source>
        <dbReference type="Proteomes" id="UP000039021"/>
    </source>
</evidence>
<proteinExistence type="predicted"/>
<sequence length="47" mass="5087">MSATNTLTVNVDRPMRSLTAKVEMMPRTASSSSPTVSSMIRAAESER</sequence>
<organism evidence="2 3">
    <name type="scientific">Mycobacterium tuberculosis</name>
    <dbReference type="NCBI Taxonomy" id="1773"/>
    <lineage>
        <taxon>Bacteria</taxon>
        <taxon>Bacillati</taxon>
        <taxon>Actinomycetota</taxon>
        <taxon>Actinomycetes</taxon>
        <taxon>Mycobacteriales</taxon>
        <taxon>Mycobacteriaceae</taxon>
        <taxon>Mycobacterium</taxon>
        <taxon>Mycobacterium tuberculosis complex</taxon>
    </lineage>
</organism>
<dbReference type="EMBL" id="CSBK01000001">
    <property type="protein sequence ID" value="COW75788.1"/>
    <property type="molecule type" value="Genomic_DNA"/>
</dbReference>
<protein>
    <submittedName>
        <fullName evidence="2">Uncharacterized protein</fullName>
    </submittedName>
</protein>
<dbReference type="Proteomes" id="UP000039021">
    <property type="component" value="Unassembled WGS sequence"/>
</dbReference>